<feature type="region of interest" description="Disordered" evidence="9">
    <location>
        <begin position="1160"/>
        <end position="1185"/>
    </location>
</feature>
<feature type="compositionally biased region" description="Basic and acidic residues" evidence="9">
    <location>
        <begin position="985"/>
        <end position="994"/>
    </location>
</feature>
<keyword evidence="2" id="KW-0479">Metal-binding</keyword>
<dbReference type="SMART" id="SM00239">
    <property type="entry name" value="C2"/>
    <property type="match status" value="2"/>
</dbReference>
<feature type="domain" description="PDZ" evidence="11">
    <location>
        <begin position="445"/>
        <end position="531"/>
    </location>
</feature>
<dbReference type="InterPro" id="IPR001478">
    <property type="entry name" value="PDZ"/>
</dbReference>
<feature type="region of interest" description="Disordered" evidence="9">
    <location>
        <begin position="884"/>
        <end position="1057"/>
    </location>
</feature>
<dbReference type="FunFam" id="2.30.42.10:FF:000003">
    <property type="entry name" value="Regulating synaptic membrane exocytosis protein 1, putative"/>
    <property type="match status" value="1"/>
</dbReference>
<feature type="compositionally biased region" description="Basic and acidic residues" evidence="9">
    <location>
        <begin position="1023"/>
        <end position="1043"/>
    </location>
</feature>
<dbReference type="GO" id="GO:0048791">
    <property type="term" value="P:calcium ion-regulated exocytosis of neurotransmitter"/>
    <property type="evidence" value="ECO:0007669"/>
    <property type="project" value="TreeGrafter"/>
</dbReference>
<dbReference type="Pfam" id="PF00168">
    <property type="entry name" value="C2"/>
    <property type="match status" value="2"/>
</dbReference>
<evidence type="ECO:0000256" key="4">
    <source>
        <dbReference type="ARBA" id="ARBA00022771"/>
    </source>
</evidence>
<dbReference type="SUPFAM" id="SSF50156">
    <property type="entry name" value="PDZ domain-like"/>
    <property type="match status" value="1"/>
</dbReference>
<dbReference type="SMART" id="SM00228">
    <property type="entry name" value="PDZ"/>
    <property type="match status" value="1"/>
</dbReference>
<evidence type="ECO:0000259" key="11">
    <source>
        <dbReference type="PROSITE" id="PS50106"/>
    </source>
</evidence>
<feature type="region of interest" description="Disordered" evidence="9">
    <location>
        <begin position="731"/>
        <end position="767"/>
    </location>
</feature>
<proteinExistence type="predicted"/>
<dbReference type="GO" id="GO:0030154">
    <property type="term" value="P:cell differentiation"/>
    <property type="evidence" value="ECO:0007669"/>
    <property type="project" value="UniProtKB-KW"/>
</dbReference>
<dbReference type="PROSITE" id="PS50004">
    <property type="entry name" value="C2"/>
    <property type="match status" value="2"/>
</dbReference>
<evidence type="ECO:0000313" key="13">
    <source>
        <dbReference type="Proteomes" id="UP000233220"/>
    </source>
</evidence>
<keyword evidence="7" id="KW-0770">Synapse</keyword>
<dbReference type="GO" id="GO:0042391">
    <property type="term" value="P:regulation of membrane potential"/>
    <property type="evidence" value="ECO:0007669"/>
    <property type="project" value="TreeGrafter"/>
</dbReference>
<dbReference type="GO" id="GO:0031267">
    <property type="term" value="F:small GTPase binding"/>
    <property type="evidence" value="ECO:0007669"/>
    <property type="project" value="InterPro"/>
</dbReference>
<sequence length="1408" mass="159569">MQFETLRQVCNSVLSHFHGVFSSPPNILQNELFGQTLNNARKRSPSVSRDQSRRYDQREEREEYSHYATSDSAMPRSPSDYADRRSQHEPQFYEDSDHLSYRDSNRRSHRHSKEYIVDDEDVESRDEYERQRREEEYQARYRSDPNLARYPVKPQPYEEQMRIHAEVSRARHERRHSDVSLANADLDDSRISMLRMDRPSRQRSISERRAAMENQRSYSMERTRETQGSSSYAQRTTNHSPPTPRRSPLPIDRPDLRRTDSLRKQHHLEPSSAVRKTKREKMETMLRNDSLSSDQSESVRPPPPKPHKSKKGGKMRQVSLSSSEEELASTPEYTSCDDVEIESESVSEKGDSQKGKRKTSEQAVLSDSNTRSERQKKMMHFGGHSLEEDLEWSEPQIKDSGVDTCSSTTLNEEHSHSDKHPVTWQPSKDGDRLIGRILLNKRLKDGSVPRDSGAMLGLKVVGGKMTESGRLCAFITKVKKGSLADTVGHLRPGDEVLEWNGRLLQGATFEEVYNIILESKPEPQVELVVSRPIGDIPRIPDSTYAQLESSSSSFESQKMDRPSISVTSPMSPGMLRDVPQFLSGQLSSQSLSRRTTPFVPRVQIKLWFDKVGHQLIVTILGAKDLPSREDGRPRNPYVKIYFLPDRSDKNKRRTKTVKKTLEPKWNQTFIYSPVHRREFRERMLEITLWDQARVREEESEFLGEILIELETALLDDEPHWYKLQTHDISSLPLPHPSPYMPRRQLHGESPTRRLQRSKRISDSEVSDYDCDDGIGVVSDYRHDGRDLQSSTLSVPEQVMSSNHCSPSGSPHRVDVIGRTRSWSPSVPPPQSRNVEQGLRGTRASTGHYNTISRMDRHRVMDDHYSPDRDSHFLTLPRCRYSQSIDHHHRDGRDCEAADRQPYHRSRSTEQQPLLERTTTRSRSTERPDTNLMRSMPSLMTGRSAPPSPALSRSHPRTGSVQTSPSSTPLAGRRGRQLPQLPPKGTLERKLDSTRRRYAGTMDIEERNRQMKINKYKQVAGSDPRLEQDYHSKYRSGWDPHRGADNVSTKSSDSDVSDISAVSRTSSASRFSSTSYMSVQSERPRGNKKISVFTSKMQSRQMGISGKNMTKSTSISGDMCSLEKNDGSQSDTAVGALGTSSKKRRSSIGAKMVAIVGLSRKSRSASQLSQTEAGGKKLRSTVQRSTETGLAVEMRNWMTRQASRESTDGSMNSYSSEGNLIFPGVRLASDSQFSDFLDGLGPAQLVGRQTLATPAMGDIQVGMMDKKGQLEVEIIRARGLVVKPGSKTLPAPYVKVYLLDNGVCIAKKKTKVARKTLEPLYQQLLSFEESPQGKVLQIIVWGDYGRMDHKSFMGVAQILLDELELSNMVIGWFKLFPPSSLVDPTLAPLTRRASQSSLESSTGPSYSRS</sequence>
<feature type="compositionally biased region" description="Basic and acidic residues" evidence="9">
    <location>
        <begin position="192"/>
        <end position="211"/>
    </location>
</feature>
<feature type="compositionally biased region" description="Basic and acidic residues" evidence="9">
    <location>
        <begin position="884"/>
        <end position="901"/>
    </location>
</feature>
<dbReference type="CDD" id="cd06714">
    <property type="entry name" value="PDZ_RIM-like"/>
    <property type="match status" value="1"/>
</dbReference>
<feature type="compositionally biased region" description="Basic and acidic residues" evidence="9">
    <location>
        <begin position="95"/>
        <end position="106"/>
    </location>
</feature>
<feature type="compositionally biased region" description="Basic and acidic residues" evidence="9">
    <location>
        <begin position="346"/>
        <end position="360"/>
    </location>
</feature>
<dbReference type="Proteomes" id="UP000233220">
    <property type="component" value="Unplaced"/>
</dbReference>
<keyword evidence="1" id="KW-0597">Phosphoprotein</keyword>
<dbReference type="GO" id="GO:0050806">
    <property type="term" value="P:positive regulation of synaptic transmission"/>
    <property type="evidence" value="ECO:0007669"/>
    <property type="project" value="TreeGrafter"/>
</dbReference>
<dbReference type="GO" id="GO:2000300">
    <property type="term" value="P:regulation of synaptic vesicle exocytosis"/>
    <property type="evidence" value="ECO:0007669"/>
    <property type="project" value="TreeGrafter"/>
</dbReference>
<evidence type="ECO:0000256" key="2">
    <source>
        <dbReference type="ARBA" id="ARBA00022723"/>
    </source>
</evidence>
<comment type="subcellular location">
    <subcellularLocation>
        <location evidence="8">Synapse</location>
    </subcellularLocation>
</comment>
<keyword evidence="13" id="KW-1185">Reference proteome</keyword>
<feature type="compositionally biased region" description="Polar residues" evidence="9">
    <location>
        <begin position="226"/>
        <end position="240"/>
    </location>
</feature>
<keyword evidence="4" id="KW-0863">Zinc-finger</keyword>
<keyword evidence="6" id="KW-0862">Zinc</keyword>
<evidence type="ECO:0000259" key="10">
    <source>
        <dbReference type="PROSITE" id="PS50004"/>
    </source>
</evidence>
<feature type="compositionally biased region" description="Basic and acidic residues" evidence="9">
    <location>
        <begin position="252"/>
        <end position="269"/>
    </location>
</feature>
<dbReference type="Pfam" id="PF00595">
    <property type="entry name" value="PDZ"/>
    <property type="match status" value="1"/>
</dbReference>
<dbReference type="GeneTree" id="ENSGT00940000155236"/>
<feature type="compositionally biased region" description="Polar residues" evidence="9">
    <location>
        <begin position="287"/>
        <end position="298"/>
    </location>
</feature>
<dbReference type="GO" id="GO:0042734">
    <property type="term" value="C:presynaptic membrane"/>
    <property type="evidence" value="ECO:0007669"/>
    <property type="project" value="TreeGrafter"/>
</dbReference>
<dbReference type="GO" id="GO:0048788">
    <property type="term" value="C:cytoskeleton of presynaptic active zone"/>
    <property type="evidence" value="ECO:0007669"/>
    <property type="project" value="TreeGrafter"/>
</dbReference>
<accession>A0A2K6U6F7</accession>
<feature type="region of interest" description="Disordered" evidence="9">
    <location>
        <begin position="786"/>
        <end position="849"/>
    </location>
</feature>
<dbReference type="GO" id="GO:0044325">
    <property type="term" value="F:transmembrane transporter binding"/>
    <property type="evidence" value="ECO:0007669"/>
    <property type="project" value="TreeGrafter"/>
</dbReference>
<dbReference type="InterPro" id="IPR000008">
    <property type="entry name" value="C2_dom"/>
</dbReference>
<keyword evidence="5" id="KW-0221">Differentiation</keyword>
<name>A0A2K6U6F7_SAIBB</name>
<dbReference type="GO" id="GO:0008270">
    <property type="term" value="F:zinc ion binding"/>
    <property type="evidence" value="ECO:0007669"/>
    <property type="project" value="UniProtKB-KW"/>
</dbReference>
<dbReference type="GO" id="GO:1903861">
    <property type="term" value="P:positive regulation of dendrite extension"/>
    <property type="evidence" value="ECO:0007669"/>
    <property type="project" value="UniProtKB-ARBA"/>
</dbReference>
<evidence type="ECO:0000313" key="12">
    <source>
        <dbReference type="Ensembl" id="ENSSBOP00000027497.1"/>
    </source>
</evidence>
<evidence type="ECO:0000256" key="1">
    <source>
        <dbReference type="ARBA" id="ARBA00022553"/>
    </source>
</evidence>
<dbReference type="InterPro" id="IPR035892">
    <property type="entry name" value="C2_domain_sf"/>
</dbReference>
<feature type="compositionally biased region" description="Polar residues" evidence="9">
    <location>
        <begin position="958"/>
        <end position="968"/>
    </location>
</feature>
<feature type="compositionally biased region" description="Acidic residues" evidence="9">
    <location>
        <begin position="335"/>
        <end position="345"/>
    </location>
</feature>
<dbReference type="GO" id="GO:0048167">
    <property type="term" value="P:regulation of synaptic plasticity"/>
    <property type="evidence" value="ECO:0007669"/>
    <property type="project" value="TreeGrafter"/>
</dbReference>
<feature type="region of interest" description="Disordered" evidence="9">
    <location>
        <begin position="550"/>
        <end position="570"/>
    </location>
</feature>
<dbReference type="PROSITE" id="PS50106">
    <property type="entry name" value="PDZ"/>
    <property type="match status" value="1"/>
</dbReference>
<dbReference type="InterPro" id="IPR039032">
    <property type="entry name" value="Rim-like"/>
</dbReference>
<protein>
    <submittedName>
        <fullName evidence="12">Regulating synaptic membrane exocytosis 2</fullName>
    </submittedName>
</protein>
<reference evidence="12" key="2">
    <citation type="submission" date="2025-09" db="UniProtKB">
        <authorList>
            <consortium name="Ensembl"/>
        </authorList>
    </citation>
    <scope>IDENTIFICATION</scope>
</reference>
<feature type="compositionally biased region" description="Basic and acidic residues" evidence="9">
    <location>
        <begin position="411"/>
        <end position="421"/>
    </location>
</feature>
<dbReference type="FunFam" id="2.60.40.150:FF:000003">
    <property type="entry name" value="Regulating synaptic membrane exocytosis protein 2"/>
    <property type="match status" value="1"/>
</dbReference>
<dbReference type="InterPro" id="IPR036034">
    <property type="entry name" value="PDZ_sf"/>
</dbReference>
<evidence type="ECO:0000256" key="3">
    <source>
        <dbReference type="ARBA" id="ARBA00022737"/>
    </source>
</evidence>
<dbReference type="Gene3D" id="2.30.42.10">
    <property type="match status" value="1"/>
</dbReference>
<feature type="region of interest" description="Disordered" evidence="9">
    <location>
        <begin position="192"/>
        <end position="376"/>
    </location>
</feature>
<feature type="compositionally biased region" description="Basic residues" evidence="9">
    <location>
        <begin position="305"/>
        <end position="314"/>
    </location>
</feature>
<feature type="domain" description="C2" evidence="10">
    <location>
        <begin position="1254"/>
        <end position="1372"/>
    </location>
</feature>
<feature type="region of interest" description="Disordered" evidence="9">
    <location>
        <begin position="39"/>
        <end position="158"/>
    </location>
</feature>
<dbReference type="CDD" id="cd04028">
    <property type="entry name" value="C2B_RIM1alpha"/>
    <property type="match status" value="1"/>
</dbReference>
<dbReference type="FunFam" id="2.60.40.150:FF:000001">
    <property type="entry name" value="Regulating synaptic membrane exocytosis 3, isoform CRA_a"/>
    <property type="match status" value="1"/>
</dbReference>
<evidence type="ECO:0000256" key="9">
    <source>
        <dbReference type="SAM" id="MobiDB-lite"/>
    </source>
</evidence>
<evidence type="ECO:0000256" key="6">
    <source>
        <dbReference type="ARBA" id="ARBA00022833"/>
    </source>
</evidence>
<dbReference type="PANTHER" id="PTHR12157:SF15">
    <property type="entry name" value="REGULATING SYNAPTIC MEMBRANE EXOCYTOSIS PROTEIN 2"/>
    <property type="match status" value="1"/>
</dbReference>
<reference evidence="12" key="1">
    <citation type="submission" date="2025-08" db="UniProtKB">
        <authorList>
            <consortium name="Ensembl"/>
        </authorList>
    </citation>
    <scope>IDENTIFICATION</scope>
</reference>
<dbReference type="PANTHER" id="PTHR12157">
    <property type="entry name" value="REGULATING SYNAPTIC MEMBRANE EXOCYTOSIS PROTEIN"/>
    <property type="match status" value="1"/>
</dbReference>
<gene>
    <name evidence="12" type="primary">RIMS2</name>
</gene>
<evidence type="ECO:0000256" key="8">
    <source>
        <dbReference type="ARBA" id="ARBA00034103"/>
    </source>
</evidence>
<feature type="compositionally biased region" description="Basic and acidic residues" evidence="9">
    <location>
        <begin position="125"/>
        <end position="143"/>
    </location>
</feature>
<dbReference type="Gene3D" id="2.60.40.150">
    <property type="entry name" value="C2 domain"/>
    <property type="match status" value="2"/>
</dbReference>
<feature type="region of interest" description="Disordered" evidence="9">
    <location>
        <begin position="400"/>
        <end position="427"/>
    </location>
</feature>
<feature type="compositionally biased region" description="Basic and acidic residues" evidence="9">
    <location>
        <begin position="50"/>
        <end position="65"/>
    </location>
</feature>
<dbReference type="CDD" id="cd04031">
    <property type="entry name" value="C2A_RIM1alpha"/>
    <property type="match status" value="1"/>
</dbReference>
<keyword evidence="3" id="KW-0677">Repeat</keyword>
<evidence type="ECO:0000256" key="5">
    <source>
        <dbReference type="ARBA" id="ARBA00022782"/>
    </source>
</evidence>
<feature type="compositionally biased region" description="Polar residues" evidence="9">
    <location>
        <begin position="787"/>
        <end position="808"/>
    </location>
</feature>
<evidence type="ECO:0000256" key="7">
    <source>
        <dbReference type="ARBA" id="ARBA00023018"/>
    </source>
</evidence>
<organism evidence="12 13">
    <name type="scientific">Saimiri boliviensis boliviensis</name>
    <name type="common">Bolivian squirrel monkey</name>
    <dbReference type="NCBI Taxonomy" id="39432"/>
    <lineage>
        <taxon>Eukaryota</taxon>
        <taxon>Metazoa</taxon>
        <taxon>Chordata</taxon>
        <taxon>Craniata</taxon>
        <taxon>Vertebrata</taxon>
        <taxon>Euteleostomi</taxon>
        <taxon>Mammalia</taxon>
        <taxon>Eutheria</taxon>
        <taxon>Euarchontoglires</taxon>
        <taxon>Primates</taxon>
        <taxon>Haplorrhini</taxon>
        <taxon>Platyrrhini</taxon>
        <taxon>Cebidae</taxon>
        <taxon>Saimiriinae</taxon>
        <taxon>Saimiri</taxon>
    </lineage>
</organism>
<dbReference type="Ensembl" id="ENSSBOT00000044374.1">
    <property type="protein sequence ID" value="ENSSBOP00000027497.1"/>
    <property type="gene ID" value="ENSSBOG00000030048.1"/>
</dbReference>
<dbReference type="SUPFAM" id="SSF49562">
    <property type="entry name" value="C2 domain (Calcium/lipid-binding domain, CaLB)"/>
    <property type="match status" value="2"/>
</dbReference>
<feature type="domain" description="C2" evidence="10">
    <location>
        <begin position="598"/>
        <end position="721"/>
    </location>
</feature>